<keyword evidence="1" id="KW-1133">Transmembrane helix</keyword>
<keyword evidence="1" id="KW-0472">Membrane</keyword>
<evidence type="ECO:0000256" key="1">
    <source>
        <dbReference type="SAM" id="Phobius"/>
    </source>
</evidence>
<dbReference type="SUPFAM" id="SSF117074">
    <property type="entry name" value="Hypothetical protein PA1324"/>
    <property type="match status" value="1"/>
</dbReference>
<comment type="caution">
    <text evidence="2">The sequence shown here is derived from an EMBL/GenBank/DDBJ whole genome shotgun (WGS) entry which is preliminary data.</text>
</comment>
<keyword evidence="3" id="KW-1185">Reference proteome</keyword>
<accession>A0A5C5VD58</accession>
<evidence type="ECO:0000313" key="3">
    <source>
        <dbReference type="Proteomes" id="UP000316714"/>
    </source>
</evidence>
<organism evidence="2 3">
    <name type="scientific">Posidoniimonas corsicana</name>
    <dbReference type="NCBI Taxonomy" id="1938618"/>
    <lineage>
        <taxon>Bacteria</taxon>
        <taxon>Pseudomonadati</taxon>
        <taxon>Planctomycetota</taxon>
        <taxon>Planctomycetia</taxon>
        <taxon>Pirellulales</taxon>
        <taxon>Lacipirellulaceae</taxon>
        <taxon>Posidoniimonas</taxon>
    </lineage>
</organism>
<dbReference type="OrthoDB" id="225966at2"/>
<dbReference type="Gene3D" id="2.60.40.1120">
    <property type="entry name" value="Carboxypeptidase-like, regulatory domain"/>
    <property type="match status" value="1"/>
</dbReference>
<gene>
    <name evidence="2" type="ORF">KOR34_14340</name>
</gene>
<dbReference type="Proteomes" id="UP000316714">
    <property type="component" value="Unassembled WGS sequence"/>
</dbReference>
<evidence type="ECO:0000313" key="2">
    <source>
        <dbReference type="EMBL" id="TWT36528.1"/>
    </source>
</evidence>
<feature type="transmembrane region" description="Helical" evidence="1">
    <location>
        <begin position="16"/>
        <end position="37"/>
    </location>
</feature>
<keyword evidence="1" id="KW-0812">Transmembrane</keyword>
<dbReference type="EMBL" id="SIHJ01000001">
    <property type="protein sequence ID" value="TWT36528.1"/>
    <property type="molecule type" value="Genomic_DNA"/>
</dbReference>
<dbReference type="Pfam" id="PF13620">
    <property type="entry name" value="CarboxypepD_reg"/>
    <property type="match status" value="1"/>
</dbReference>
<protein>
    <recommendedName>
        <fullName evidence="4">Carboxypeptidase regulatory-like domain-containing protein</fullName>
    </recommendedName>
</protein>
<reference evidence="2 3" key="1">
    <citation type="submission" date="2019-02" db="EMBL/GenBank/DDBJ databases">
        <title>Deep-cultivation of Planctomycetes and their phenomic and genomic characterization uncovers novel biology.</title>
        <authorList>
            <person name="Wiegand S."/>
            <person name="Jogler M."/>
            <person name="Boedeker C."/>
            <person name="Pinto D."/>
            <person name="Vollmers J."/>
            <person name="Rivas-Marin E."/>
            <person name="Kohn T."/>
            <person name="Peeters S.H."/>
            <person name="Heuer A."/>
            <person name="Rast P."/>
            <person name="Oberbeckmann S."/>
            <person name="Bunk B."/>
            <person name="Jeske O."/>
            <person name="Meyerdierks A."/>
            <person name="Storesund J.E."/>
            <person name="Kallscheuer N."/>
            <person name="Luecker S."/>
            <person name="Lage O.M."/>
            <person name="Pohl T."/>
            <person name="Merkel B.J."/>
            <person name="Hornburger P."/>
            <person name="Mueller R.-W."/>
            <person name="Bruemmer F."/>
            <person name="Labrenz M."/>
            <person name="Spormann A.M."/>
            <person name="Op Den Camp H."/>
            <person name="Overmann J."/>
            <person name="Amann R."/>
            <person name="Jetten M.S.M."/>
            <person name="Mascher T."/>
            <person name="Medema M.H."/>
            <person name="Devos D.P."/>
            <person name="Kaster A.-K."/>
            <person name="Ovreas L."/>
            <person name="Rohde M."/>
            <person name="Galperin M.Y."/>
            <person name="Jogler C."/>
        </authorList>
    </citation>
    <scope>NUCLEOTIDE SEQUENCE [LARGE SCALE GENOMIC DNA]</scope>
    <source>
        <strain evidence="2 3">KOR34</strain>
    </source>
</reference>
<proteinExistence type="predicted"/>
<evidence type="ECO:0008006" key="4">
    <source>
        <dbReference type="Google" id="ProtNLM"/>
    </source>
</evidence>
<sequence length="1525" mass="161546">MNEGQANSTITSRRSVWGIAITAACLVGVLAAVAAWVDPPPRVTFIAGWASHLRTQLVPDNVCAENDRDALAAGEFFARSTFSSDRNLSADLFHAELQRDSDSDTPRLIYLSGYATRDPDGQVVVMTKEFRPVTGEGGLRLGRLLDQVDESPRPTLLVLDLTWHVANGPAGQLPSGVGDEVYAVLKERRAPNRLTLLSCSPGESTTEITGAGRTTFGLFFEAALRGYADGCNRSGVTDGRVSAAELGEYVCGRVSEWSSRFGSQPQTPRLLADQDIDFLLTVSNRKDEQMTLRAAVAEYPSGLKQVWAERDAMVAGGARAVAPRLLNRLEHEVLEIERRWRRGLPVDSVNAMLARHVPHLQRDISNVLSLVTPRVRLSLASMLADSPSSTDAAEQAWATLLESTNSEPNDVKAKAARAASVAAFRKATAEIDFPRLAEAGISVILQSPADFRERAPLAVDELRRRSSGLQLLEVADLEALASVVASNPSLPSQSAVSMLEVSLLRERAWLNPRVVGWAQQWLADADGASRTAWAGVSEPGYVSVAEIESYTQRAADLYLRAIAVQRSIATGLDARDRALAILPEILPVIRGRSELHVAWDSAAQDAVRLSALLESPPHRTGAEDVFATIEKIAALSGELDLQLSTLLGPMAPEVTDPLRDELASGDWERISTAETLLDTAMLDADRREALCLAVGAAAALLADDLQQLVARRTRSAESPDAWQSEDGFVSRGLAIREARFTARLLEMMACPSPELTATVESTAAQSGPLDQNLMLAHVRAALADARDRIEGDCPLPVRDRASRVLTPGVFVAALDGRQAEPALAVGRAQLDAWRLGNSERLAAAATDIGGVVFAAVASKRLSVESRSGEQLIAVSPLRSNGDHEQRIGLPRLSERERSEELVLRIVGVAPDELDATVLQPASCLAVSQSKDACADGTVLRIAIQLDRNASFADLAATSGVLLRLTDGRRVRHVPIATPGLCTASPVEVYTVVAGVRSKLQSHYELPPSTGPRLVRWIVKNRTTRDLAIKADVHAGSPFSAEAVAPALGEVPLVLTAGGPAPGGTAELDIEKVSVVVSESSSGKVLYQQDATLSVRDPSEYVRVLDARVAPDESGATVATLRAERLPGSPEQVELSWSLSNPHAAAPIVAGGRLHAVLGAANPVATLSATLAPDWSDQPQVLTRLAINGVDRSIVRRARRPAYGMNGTLDVVPSPTILLSAPAMVRSGDGLDYSADAAPVPAGATLELVLGELASDGSVVVDRRRYYNTARKGMVKVQPKVVGGRFAIHPTISGQQGSFATDGIVGRRVLRATVFDGQGDRIAQTLQPIVIDGDPPTSVAVSPTATPVAGKPVEFAVTAVDDLSGVASVSLFVGAAVDGKPPKGAAVVAAVADPQRPGRWVAPLPMPAGVPLAEVTAQVTNGVGLTRELCLPVRLVTAEQASLGRVAGAVTEGVRPQPGLTVELRDPSQQPVASASTNAQGQFLFTGVKPGKYLVWSVKEQSQRVGATGVEVKAGATATAELKLSL</sequence>
<name>A0A5C5VD58_9BACT</name>